<comment type="similarity">
    <text evidence="2">Belongs to the ROK (NagC/XylR) family.</text>
</comment>
<dbReference type="SUPFAM" id="SSF46785">
    <property type="entry name" value="Winged helix' DNA-binding domain"/>
    <property type="match status" value="1"/>
</dbReference>
<dbReference type="EMBL" id="JAGSOT010000017">
    <property type="protein sequence ID" value="MBR7795901.1"/>
    <property type="molecule type" value="Genomic_DNA"/>
</dbReference>
<dbReference type="Pfam" id="PF13412">
    <property type="entry name" value="HTH_24"/>
    <property type="match status" value="1"/>
</dbReference>
<evidence type="ECO:0000313" key="4">
    <source>
        <dbReference type="EMBL" id="MBR7795901.1"/>
    </source>
</evidence>
<gene>
    <name evidence="4" type="ORF">KCX74_07570</name>
</gene>
<keyword evidence="3" id="KW-0119">Carbohydrate metabolism</keyword>
<protein>
    <submittedName>
        <fullName evidence="4">ROK family transcriptional regulator</fullName>
    </submittedName>
</protein>
<evidence type="ECO:0000256" key="2">
    <source>
        <dbReference type="ARBA" id="ARBA00006479"/>
    </source>
</evidence>
<organism evidence="4 5">
    <name type="scientific">Virgibacillus salarius</name>
    <dbReference type="NCBI Taxonomy" id="447199"/>
    <lineage>
        <taxon>Bacteria</taxon>
        <taxon>Bacillati</taxon>
        <taxon>Bacillota</taxon>
        <taxon>Bacilli</taxon>
        <taxon>Bacillales</taxon>
        <taxon>Bacillaceae</taxon>
        <taxon>Virgibacillus</taxon>
    </lineage>
</organism>
<comment type="caution">
    <text evidence="4">The sequence shown here is derived from an EMBL/GenBank/DDBJ whole genome shotgun (WGS) entry which is preliminary data.</text>
</comment>
<keyword evidence="3" id="KW-0859">Xylose metabolism</keyword>
<dbReference type="SUPFAM" id="SSF53067">
    <property type="entry name" value="Actin-like ATPase domain"/>
    <property type="match status" value="1"/>
</dbReference>
<evidence type="ECO:0000256" key="1">
    <source>
        <dbReference type="ARBA" id="ARBA00002486"/>
    </source>
</evidence>
<dbReference type="CDD" id="cd23763">
    <property type="entry name" value="ASKHA_ATPase_ROK"/>
    <property type="match status" value="1"/>
</dbReference>
<evidence type="ECO:0000256" key="3">
    <source>
        <dbReference type="ARBA" id="ARBA00022629"/>
    </source>
</evidence>
<dbReference type="AlphaFoldDB" id="A0A941IAZ8"/>
<dbReference type="PANTHER" id="PTHR18964:SF149">
    <property type="entry name" value="BIFUNCTIONAL UDP-N-ACETYLGLUCOSAMINE 2-EPIMERASE_N-ACETYLMANNOSAMINE KINASE"/>
    <property type="match status" value="1"/>
</dbReference>
<accession>A0A941IAZ8</accession>
<dbReference type="Gene3D" id="1.10.10.10">
    <property type="entry name" value="Winged helix-like DNA-binding domain superfamily/Winged helix DNA-binding domain"/>
    <property type="match status" value="1"/>
</dbReference>
<dbReference type="PANTHER" id="PTHR18964">
    <property type="entry name" value="ROK (REPRESSOR, ORF, KINASE) FAMILY"/>
    <property type="match status" value="1"/>
</dbReference>
<dbReference type="InterPro" id="IPR036388">
    <property type="entry name" value="WH-like_DNA-bd_sf"/>
</dbReference>
<proteinExistence type="inferred from homology"/>
<dbReference type="InterPro" id="IPR043129">
    <property type="entry name" value="ATPase_NBD"/>
</dbReference>
<dbReference type="InterPro" id="IPR036390">
    <property type="entry name" value="WH_DNA-bd_sf"/>
</dbReference>
<sequence length="391" mass="43001">MHKGNPSYMKQMNRRLIINYIKENETVSRATISKQLSLSKPTVSAVVDQLLKEGWILETGSGEASSSGGRKPVNLKFNPHKAYIIGVDIGGTKVAIGITDLNGSMISFSEFPTQVYLEKNLFEQIKKHVEEQKEKLNIDNSKILGMGVGIPGVVHVEKGIVKEAPALRWINFPIKKELNSKFNFPIYIDNDVNISVLGEHWKGIGSTRSNLIYIAIGTGIGSGLIINNRLYRGSNYSAGEIGYMVTDKEHAQQYYPVYEGYGYLESVSSGSSIGSQLSKKLKKTLTAKEAFKLYEKNNKQAVEIIETAIENLGIGIANYISLFDPEMIVLGGGVSESYSLIINKMQPIIDRFTPEKCDVVKSILGKEAGVVGAVALFLKEHDSMLTIKGEG</sequence>
<dbReference type="Pfam" id="PF00480">
    <property type="entry name" value="ROK"/>
    <property type="match status" value="1"/>
</dbReference>
<evidence type="ECO:0000313" key="5">
    <source>
        <dbReference type="Proteomes" id="UP000675284"/>
    </source>
</evidence>
<reference evidence="4" key="1">
    <citation type="submission" date="2021-04" db="EMBL/GenBank/DDBJ databases">
        <title>Isolation and polyphasic classification of algal microorganism.</title>
        <authorList>
            <person name="Wang S."/>
        </authorList>
    </citation>
    <scope>NUCLEOTIDE SEQUENCE</scope>
    <source>
        <strain evidence="4">720a</strain>
    </source>
</reference>
<dbReference type="Gene3D" id="3.30.420.40">
    <property type="match status" value="2"/>
</dbReference>
<dbReference type="Proteomes" id="UP000675284">
    <property type="component" value="Unassembled WGS sequence"/>
</dbReference>
<keyword evidence="5" id="KW-1185">Reference proteome</keyword>
<comment type="function">
    <text evidence="1">Transcriptional repressor of xylose-utilizing enzymes.</text>
</comment>
<dbReference type="RefSeq" id="WP_166530196.1">
    <property type="nucleotide sequence ID" value="NZ_JAGSOT010000017.1"/>
</dbReference>
<dbReference type="GO" id="GO:0042732">
    <property type="term" value="P:D-xylose metabolic process"/>
    <property type="evidence" value="ECO:0007669"/>
    <property type="project" value="UniProtKB-KW"/>
</dbReference>
<dbReference type="InterPro" id="IPR000600">
    <property type="entry name" value="ROK"/>
</dbReference>
<name>A0A941IAZ8_9BACI</name>